<name>D8LEY8_ECTSI</name>
<comment type="subcellular location">
    <subcellularLocation>
        <location evidence="1">Nucleus</location>
    </subcellularLocation>
</comment>
<feature type="region of interest" description="Disordered" evidence="3">
    <location>
        <begin position="85"/>
        <end position="190"/>
    </location>
</feature>
<dbReference type="EMBL" id="FN649736">
    <property type="protein sequence ID" value="CBN79808.1"/>
    <property type="molecule type" value="Genomic_DNA"/>
</dbReference>
<evidence type="ECO:0000313" key="5">
    <source>
        <dbReference type="Proteomes" id="UP000002630"/>
    </source>
</evidence>
<evidence type="ECO:0000256" key="1">
    <source>
        <dbReference type="ARBA" id="ARBA00004123"/>
    </source>
</evidence>
<dbReference type="OrthoDB" id="329666at2759"/>
<sequence length="379" mass="40736">MQGKLAANSLVRYRGMVQDQYEPEYFVGSFEELETATGKRNRVDVKYVDSIAQRPGFVNEYDGPGAKTMDRLPLFCVPIPGQSQWAIPPNQGQQQQGDAAAAAAASAGGLPKRQREEDAGGGGDAMDCTADEIGDAEATSGDKNSAPKPKTLRAAAGPSSEGARTPNADGHSSSVTASNEQRPNSTFHHEQEIDLDGLACVIKMYDFREGQVKLNDTAEFVGVLGYDQAVTPPQEDEDVPMGEGGAGGATGNPFQGLEDFSRKVPPPSLAPRLHCVFHRQLRACTPLMVDPKQPQDALRALQGPLPFGVFMRNAKQETIKHLARALRGDVLAAEYALLALLSRAYVRTEVRACMARVVVSGVVGAGSTRWRWTRGRGLE</sequence>
<keyword evidence="2" id="KW-0539">Nucleus</keyword>
<dbReference type="EMBL" id="FN648000">
    <property type="protein sequence ID" value="CBN79808.1"/>
    <property type="molecule type" value="Genomic_DNA"/>
</dbReference>
<dbReference type="Pfam" id="PF09739">
    <property type="entry name" value="MCM_bind"/>
    <property type="match status" value="1"/>
</dbReference>
<dbReference type="PANTHER" id="PTHR13489:SF0">
    <property type="entry name" value="MINI-CHROMOSOME MAINTENANCE COMPLEX-BINDING PROTEIN"/>
    <property type="match status" value="1"/>
</dbReference>
<dbReference type="InterPro" id="IPR019140">
    <property type="entry name" value="MCM_complex-bd"/>
</dbReference>
<protein>
    <recommendedName>
        <fullName evidence="6">Mini-chromosome maintenance complex-binding protein</fullName>
    </recommendedName>
</protein>
<dbReference type="InParanoid" id="D8LEY8"/>
<dbReference type="GO" id="GO:0003682">
    <property type="term" value="F:chromatin binding"/>
    <property type="evidence" value="ECO:0007669"/>
    <property type="project" value="TreeGrafter"/>
</dbReference>
<dbReference type="AlphaFoldDB" id="D8LEY8"/>
<reference evidence="4 5" key="1">
    <citation type="journal article" date="2010" name="Nature">
        <title>The Ectocarpus genome and the independent evolution of multicellularity in brown algae.</title>
        <authorList>
            <person name="Cock J.M."/>
            <person name="Sterck L."/>
            <person name="Rouze P."/>
            <person name="Scornet D."/>
            <person name="Allen A.E."/>
            <person name="Amoutzias G."/>
            <person name="Anthouard V."/>
            <person name="Artiguenave F."/>
            <person name="Aury J.M."/>
            <person name="Badger J.H."/>
            <person name="Beszteri B."/>
            <person name="Billiau K."/>
            <person name="Bonnet E."/>
            <person name="Bothwell J.H."/>
            <person name="Bowler C."/>
            <person name="Boyen C."/>
            <person name="Brownlee C."/>
            <person name="Carrano C.J."/>
            <person name="Charrier B."/>
            <person name="Cho G.Y."/>
            <person name="Coelho S.M."/>
            <person name="Collen J."/>
            <person name="Corre E."/>
            <person name="Da Silva C."/>
            <person name="Delage L."/>
            <person name="Delaroque N."/>
            <person name="Dittami S.M."/>
            <person name="Doulbeau S."/>
            <person name="Elias M."/>
            <person name="Farnham G."/>
            <person name="Gachon C.M."/>
            <person name="Gschloessl B."/>
            <person name="Heesch S."/>
            <person name="Jabbari K."/>
            <person name="Jubin C."/>
            <person name="Kawai H."/>
            <person name="Kimura K."/>
            <person name="Kloareg B."/>
            <person name="Kupper F.C."/>
            <person name="Lang D."/>
            <person name="Le Bail A."/>
            <person name="Leblanc C."/>
            <person name="Lerouge P."/>
            <person name="Lohr M."/>
            <person name="Lopez P.J."/>
            <person name="Martens C."/>
            <person name="Maumus F."/>
            <person name="Michel G."/>
            <person name="Miranda-Saavedra D."/>
            <person name="Morales J."/>
            <person name="Moreau H."/>
            <person name="Motomura T."/>
            <person name="Nagasato C."/>
            <person name="Napoli C.A."/>
            <person name="Nelson D.R."/>
            <person name="Nyvall-Collen P."/>
            <person name="Peters A.F."/>
            <person name="Pommier C."/>
            <person name="Potin P."/>
            <person name="Poulain J."/>
            <person name="Quesneville H."/>
            <person name="Read B."/>
            <person name="Rensing S.A."/>
            <person name="Ritter A."/>
            <person name="Rousvoal S."/>
            <person name="Samanta M."/>
            <person name="Samson G."/>
            <person name="Schroeder D.C."/>
            <person name="Segurens B."/>
            <person name="Strittmatter M."/>
            <person name="Tonon T."/>
            <person name="Tregear J.W."/>
            <person name="Valentin K."/>
            <person name="von Dassow P."/>
            <person name="Yamagishi T."/>
            <person name="Van de Peer Y."/>
            <person name="Wincker P."/>
        </authorList>
    </citation>
    <scope>NUCLEOTIDE SEQUENCE [LARGE SCALE GENOMIC DNA]</scope>
    <source>
        <strain evidence="5">Ec32 / CCAP1310/4</strain>
    </source>
</reference>
<dbReference type="STRING" id="2880.D8LEY8"/>
<feature type="compositionally biased region" description="Low complexity" evidence="3">
    <location>
        <begin position="91"/>
        <end position="109"/>
    </location>
</feature>
<accession>D8LEY8</accession>
<dbReference type="PANTHER" id="PTHR13489">
    <property type="entry name" value="MINI-CHROMOSOME MAINTENANCE COMPLEX-BINDING PROTEIN"/>
    <property type="match status" value="1"/>
</dbReference>
<evidence type="ECO:0000256" key="2">
    <source>
        <dbReference type="ARBA" id="ARBA00023242"/>
    </source>
</evidence>
<keyword evidence="5" id="KW-1185">Reference proteome</keyword>
<proteinExistence type="predicted"/>
<dbReference type="GO" id="GO:0006261">
    <property type="term" value="P:DNA-templated DNA replication"/>
    <property type="evidence" value="ECO:0007669"/>
    <property type="project" value="TreeGrafter"/>
</dbReference>
<gene>
    <name evidence="4" type="ORF">Esi_0014_0146</name>
</gene>
<organism evidence="4 5">
    <name type="scientific">Ectocarpus siliculosus</name>
    <name type="common">Brown alga</name>
    <name type="synonym">Conferva siliculosa</name>
    <dbReference type="NCBI Taxonomy" id="2880"/>
    <lineage>
        <taxon>Eukaryota</taxon>
        <taxon>Sar</taxon>
        <taxon>Stramenopiles</taxon>
        <taxon>Ochrophyta</taxon>
        <taxon>PX clade</taxon>
        <taxon>Phaeophyceae</taxon>
        <taxon>Ectocarpales</taxon>
        <taxon>Ectocarpaceae</taxon>
        <taxon>Ectocarpus</taxon>
    </lineage>
</organism>
<evidence type="ECO:0000313" key="4">
    <source>
        <dbReference type="EMBL" id="CBN79808.1"/>
    </source>
</evidence>
<dbReference type="Proteomes" id="UP000002630">
    <property type="component" value="Linkage Group LG11"/>
</dbReference>
<dbReference type="eggNOG" id="KOG2545">
    <property type="taxonomic scope" value="Eukaryota"/>
</dbReference>
<feature type="compositionally biased region" description="Polar residues" evidence="3">
    <location>
        <begin position="170"/>
        <end position="186"/>
    </location>
</feature>
<evidence type="ECO:0008006" key="6">
    <source>
        <dbReference type="Google" id="ProtNLM"/>
    </source>
</evidence>
<dbReference type="GO" id="GO:0005634">
    <property type="term" value="C:nucleus"/>
    <property type="evidence" value="ECO:0007669"/>
    <property type="project" value="UniProtKB-SubCell"/>
</dbReference>
<evidence type="ECO:0000256" key="3">
    <source>
        <dbReference type="SAM" id="MobiDB-lite"/>
    </source>
</evidence>